<protein>
    <recommendedName>
        <fullName evidence="4">Spore-associated protein A</fullName>
    </recommendedName>
</protein>
<keyword evidence="1" id="KW-0732">Signal</keyword>
<dbReference type="PROSITE" id="PS51257">
    <property type="entry name" value="PROKAR_LIPOPROTEIN"/>
    <property type="match status" value="1"/>
</dbReference>
<evidence type="ECO:0000313" key="3">
    <source>
        <dbReference type="Proteomes" id="UP001499987"/>
    </source>
</evidence>
<dbReference type="EMBL" id="BAAALD010000021">
    <property type="protein sequence ID" value="GAA1083147.1"/>
    <property type="molecule type" value="Genomic_DNA"/>
</dbReference>
<sequence length="156" mass="16211">MRTTLSALAAAGLVLVGGIAAAPQASAASTYGCSGSLVDTYDLKTDNGTGTKYGELYLYYSSANGGTNCAAAVDTHFASGVTKYQAVYIWRCVAGTKAGEFCDYDQSDHNSGTFAWYAGPARITGTANRCIMVYGRVDDPNNSKVAEKSTLASHCG</sequence>
<accession>A0ABP4E369</accession>
<feature type="chain" id="PRO_5046297091" description="Spore-associated protein A" evidence="1">
    <location>
        <begin position="28"/>
        <end position="156"/>
    </location>
</feature>
<evidence type="ECO:0000313" key="2">
    <source>
        <dbReference type="EMBL" id="GAA1083147.1"/>
    </source>
</evidence>
<reference evidence="3" key="1">
    <citation type="journal article" date="2019" name="Int. J. Syst. Evol. Microbiol.">
        <title>The Global Catalogue of Microorganisms (GCM) 10K type strain sequencing project: providing services to taxonomists for standard genome sequencing and annotation.</title>
        <authorList>
            <consortium name="The Broad Institute Genomics Platform"/>
            <consortium name="The Broad Institute Genome Sequencing Center for Infectious Disease"/>
            <person name="Wu L."/>
            <person name="Ma J."/>
        </authorList>
    </citation>
    <scope>NUCLEOTIDE SEQUENCE [LARGE SCALE GENOMIC DNA]</scope>
    <source>
        <strain evidence="3">JCM 13002</strain>
    </source>
</reference>
<proteinExistence type="predicted"/>
<gene>
    <name evidence="2" type="ORF">GCM10009663_27780</name>
</gene>
<dbReference type="RefSeq" id="WP_344623885.1">
    <property type="nucleotide sequence ID" value="NZ_BAAALD010000021.1"/>
</dbReference>
<dbReference type="Proteomes" id="UP001499987">
    <property type="component" value="Unassembled WGS sequence"/>
</dbReference>
<evidence type="ECO:0000256" key="1">
    <source>
        <dbReference type="SAM" id="SignalP"/>
    </source>
</evidence>
<organism evidence="2 3">
    <name type="scientific">Kitasatospora arboriphila</name>
    <dbReference type="NCBI Taxonomy" id="258052"/>
    <lineage>
        <taxon>Bacteria</taxon>
        <taxon>Bacillati</taxon>
        <taxon>Actinomycetota</taxon>
        <taxon>Actinomycetes</taxon>
        <taxon>Kitasatosporales</taxon>
        <taxon>Streptomycetaceae</taxon>
        <taxon>Kitasatospora</taxon>
    </lineage>
</organism>
<feature type="signal peptide" evidence="1">
    <location>
        <begin position="1"/>
        <end position="27"/>
    </location>
</feature>
<comment type="caution">
    <text evidence="2">The sequence shown here is derived from an EMBL/GenBank/DDBJ whole genome shotgun (WGS) entry which is preliminary data.</text>
</comment>
<name>A0ABP4E369_9ACTN</name>
<keyword evidence="3" id="KW-1185">Reference proteome</keyword>
<evidence type="ECO:0008006" key="4">
    <source>
        <dbReference type="Google" id="ProtNLM"/>
    </source>
</evidence>